<name>A0A6L4X3V9_9BIFI</name>
<feature type="domain" description="YjeF N-terminal" evidence="15">
    <location>
        <begin position="27"/>
        <end position="267"/>
    </location>
</feature>
<dbReference type="GO" id="GO:0052856">
    <property type="term" value="F:NAD(P)HX epimerase activity"/>
    <property type="evidence" value="ECO:0007669"/>
    <property type="project" value="UniProtKB-UniRule"/>
</dbReference>
<dbReference type="Pfam" id="PF01256">
    <property type="entry name" value="Carb_kinase"/>
    <property type="match status" value="2"/>
</dbReference>
<feature type="binding site" evidence="11">
    <location>
        <position position="359"/>
    </location>
    <ligand>
        <name>(6S)-NADPHX</name>
        <dbReference type="ChEBI" id="CHEBI:64076"/>
    </ligand>
</feature>
<keyword evidence="12" id="KW-0630">Potassium</keyword>
<keyword evidence="4 11" id="KW-0067">ATP-binding</keyword>
<dbReference type="EC" id="4.2.1.136" evidence="11"/>
<dbReference type="Proteomes" id="UP000482084">
    <property type="component" value="Unassembled WGS sequence"/>
</dbReference>
<evidence type="ECO:0000256" key="3">
    <source>
        <dbReference type="ARBA" id="ARBA00022741"/>
    </source>
</evidence>
<dbReference type="HAMAP" id="MF_01966">
    <property type="entry name" value="NADHX_epimerase"/>
    <property type="match status" value="1"/>
</dbReference>
<reference evidence="16 17" key="1">
    <citation type="submission" date="2019-10" db="EMBL/GenBank/DDBJ databases">
        <title>Characterization of the phylogenetic diversity of two novel species belonging to the genus Bifidobacterium: Bifidobacterium cebidarum sp. nov. and Bifidobacterium leontopitheci sp. nov.</title>
        <authorList>
            <person name="Lugli G.A."/>
            <person name="Duranti S."/>
            <person name="Milani C."/>
            <person name="Turroni F."/>
            <person name="Ventura M."/>
        </authorList>
    </citation>
    <scope>NUCLEOTIDE SEQUENCE [LARGE SCALE GENOMIC DNA]</scope>
    <source>
        <strain evidence="16 17">DSM 100688</strain>
    </source>
</reference>
<evidence type="ECO:0000256" key="5">
    <source>
        <dbReference type="ARBA" id="ARBA00022857"/>
    </source>
</evidence>
<feature type="binding site" evidence="12">
    <location>
        <position position="213"/>
    </location>
    <ligand>
        <name>K(+)</name>
        <dbReference type="ChEBI" id="CHEBI:29103"/>
    </ligand>
</feature>
<evidence type="ECO:0000256" key="9">
    <source>
        <dbReference type="ARBA" id="ARBA00048238"/>
    </source>
</evidence>
<dbReference type="HAMAP" id="MF_01965">
    <property type="entry name" value="NADHX_dehydratase"/>
    <property type="match status" value="1"/>
</dbReference>
<comment type="catalytic activity">
    <reaction evidence="9 11">
        <text>(6S)-NADHX + ADP = AMP + phosphate + NADH + H(+)</text>
        <dbReference type="Rhea" id="RHEA:32223"/>
        <dbReference type="ChEBI" id="CHEBI:15378"/>
        <dbReference type="ChEBI" id="CHEBI:43474"/>
        <dbReference type="ChEBI" id="CHEBI:57945"/>
        <dbReference type="ChEBI" id="CHEBI:64074"/>
        <dbReference type="ChEBI" id="CHEBI:456215"/>
        <dbReference type="ChEBI" id="CHEBI:456216"/>
        <dbReference type="EC" id="4.2.1.136"/>
    </reaction>
</comment>
<accession>A0A6L4X3V9</accession>
<comment type="similarity">
    <text evidence="11">Belongs to the NnrD/CARKD family.</text>
</comment>
<feature type="binding site" evidence="12">
    <location>
        <begin position="77"/>
        <end position="81"/>
    </location>
    <ligand>
        <name>(6S)-NADPHX</name>
        <dbReference type="ChEBI" id="CHEBI:64076"/>
    </ligand>
</feature>
<dbReference type="GO" id="GO:0052855">
    <property type="term" value="F:ADP-dependent NAD(P)H-hydrate dehydratase activity"/>
    <property type="evidence" value="ECO:0007669"/>
    <property type="project" value="UniProtKB-UniRule"/>
</dbReference>
<evidence type="ECO:0000256" key="6">
    <source>
        <dbReference type="ARBA" id="ARBA00023027"/>
    </source>
</evidence>
<comment type="catalytic activity">
    <reaction evidence="12">
        <text>(6R)-NADHX = (6S)-NADHX</text>
        <dbReference type="Rhea" id="RHEA:32215"/>
        <dbReference type="ChEBI" id="CHEBI:64074"/>
        <dbReference type="ChEBI" id="CHEBI:64075"/>
        <dbReference type="EC" id="5.1.99.6"/>
    </reaction>
</comment>
<protein>
    <recommendedName>
        <fullName evidence="11 12">Multifunctional fusion protein</fullName>
    </recommendedName>
    <domain>
        <recommendedName>
            <fullName evidence="11">ADP-dependent (S)-NAD(P)H-hydrate dehydratase</fullName>
            <ecNumber evidence="11">4.2.1.136</ecNumber>
        </recommendedName>
        <alternativeName>
            <fullName evidence="11">ADP-dependent NAD(P)HX dehydratase</fullName>
        </alternativeName>
    </domain>
    <domain>
        <recommendedName>
            <fullName evidence="12">NAD(P)H-hydrate epimerase</fullName>
            <ecNumber evidence="12">5.1.99.6</ecNumber>
        </recommendedName>
        <alternativeName>
            <fullName evidence="12">NAD(P)HX epimerase</fullName>
        </alternativeName>
    </domain>
</protein>
<dbReference type="InterPro" id="IPR029056">
    <property type="entry name" value="Ribokinase-like"/>
</dbReference>
<dbReference type="SUPFAM" id="SSF64153">
    <property type="entry name" value="YjeF N-terminal domain-like"/>
    <property type="match status" value="1"/>
</dbReference>
<feature type="binding site" evidence="11">
    <location>
        <begin position="467"/>
        <end position="471"/>
    </location>
    <ligand>
        <name>AMP</name>
        <dbReference type="ChEBI" id="CHEBI:456215"/>
    </ligand>
</feature>
<dbReference type="CDD" id="cd01171">
    <property type="entry name" value="YXKO-related"/>
    <property type="match status" value="1"/>
</dbReference>
<dbReference type="EC" id="5.1.99.6" evidence="12"/>
<feature type="binding site" evidence="12">
    <location>
        <position position="160"/>
    </location>
    <ligand>
        <name>K(+)</name>
        <dbReference type="ChEBI" id="CHEBI:29103"/>
    </ligand>
</feature>
<evidence type="ECO:0000256" key="7">
    <source>
        <dbReference type="ARBA" id="ARBA00023239"/>
    </source>
</evidence>
<feature type="binding site" evidence="12">
    <location>
        <position position="210"/>
    </location>
    <ligand>
        <name>(6S)-NADPHX</name>
        <dbReference type="ChEBI" id="CHEBI:64076"/>
    </ligand>
</feature>
<comment type="catalytic activity">
    <reaction evidence="12">
        <text>(6R)-NADPHX = (6S)-NADPHX</text>
        <dbReference type="Rhea" id="RHEA:32227"/>
        <dbReference type="ChEBI" id="CHEBI:64076"/>
        <dbReference type="ChEBI" id="CHEBI:64077"/>
        <dbReference type="EC" id="5.1.99.6"/>
    </reaction>
</comment>
<comment type="cofactor">
    <cofactor evidence="12">
        <name>K(+)</name>
        <dbReference type="ChEBI" id="CHEBI:29103"/>
    </cofactor>
    <text evidence="12">Binds 1 potassium ion per subunit.</text>
</comment>
<evidence type="ECO:0000256" key="1">
    <source>
        <dbReference type="ARBA" id="ARBA00006001"/>
    </source>
</evidence>
<comment type="function">
    <text evidence="11">Catalyzes the dehydration of the S-form of NAD(P)HX at the expense of ADP, which is converted to AMP. Together with NAD(P)HX epimerase, which catalyzes the epimerization of the S- and R-forms, the enzyme allows the repair of both epimers of NAD(P)HX, a damaged form of NAD(P)H that is a result of enzymatic or heat-dependent hydration.</text>
</comment>
<keyword evidence="3 11" id="KW-0547">Nucleotide-binding</keyword>
<keyword evidence="6 11" id="KW-0520">NAD</keyword>
<keyword evidence="5 11" id="KW-0521">NADP</keyword>
<dbReference type="Gene3D" id="3.40.1190.20">
    <property type="match status" value="2"/>
</dbReference>
<dbReference type="InterPro" id="IPR036652">
    <property type="entry name" value="YjeF_N_dom_sf"/>
</dbReference>
<feature type="binding site" evidence="11">
    <location>
        <position position="425"/>
    </location>
    <ligand>
        <name>(6S)-NADPHX</name>
        <dbReference type="ChEBI" id="CHEBI:64076"/>
    </ligand>
</feature>
<dbReference type="GO" id="GO:0110051">
    <property type="term" value="P:metabolite repair"/>
    <property type="evidence" value="ECO:0007669"/>
    <property type="project" value="TreeGrafter"/>
</dbReference>
<comment type="similarity">
    <text evidence="12">Belongs to the NnrE/AIBP family.</text>
</comment>
<dbReference type="Pfam" id="PF03853">
    <property type="entry name" value="YjeF_N"/>
    <property type="match status" value="1"/>
</dbReference>
<feature type="binding site" evidence="11">
    <location>
        <position position="552"/>
    </location>
    <ligand>
        <name>(6S)-NADPHX</name>
        <dbReference type="ChEBI" id="CHEBI:64076"/>
    </ligand>
</feature>
<feature type="domain" description="YjeF C-terminal" evidence="14">
    <location>
        <begin position="274"/>
        <end position="634"/>
    </location>
</feature>
<evidence type="ECO:0000256" key="10">
    <source>
        <dbReference type="ARBA" id="ARBA00049209"/>
    </source>
</evidence>
<evidence type="ECO:0000313" key="16">
    <source>
        <dbReference type="EMBL" id="KAB8289454.1"/>
    </source>
</evidence>
<dbReference type="GO" id="GO:0005524">
    <property type="term" value="F:ATP binding"/>
    <property type="evidence" value="ECO:0007669"/>
    <property type="project" value="UniProtKB-KW"/>
</dbReference>
<comment type="subunit">
    <text evidence="11">Homotetramer.</text>
</comment>
<evidence type="ECO:0000259" key="15">
    <source>
        <dbReference type="PROSITE" id="PS51385"/>
    </source>
</evidence>
<feature type="region of interest" description="Disordered" evidence="13">
    <location>
        <begin position="484"/>
        <end position="514"/>
    </location>
</feature>
<gene>
    <name evidence="11" type="primary">nnrD</name>
    <name evidence="12" type="synonym">nnrE</name>
    <name evidence="16" type="ORF">DSM100688_0534</name>
</gene>
<dbReference type="SUPFAM" id="SSF53613">
    <property type="entry name" value="Ribokinase-like"/>
    <property type="match status" value="2"/>
</dbReference>
<comment type="similarity">
    <text evidence="1">In the N-terminal section; belongs to the NnrE/AIBP family.</text>
</comment>
<comment type="cofactor">
    <cofactor evidence="11">
        <name>Mg(2+)</name>
        <dbReference type="ChEBI" id="CHEBI:18420"/>
    </cofactor>
</comment>
<evidence type="ECO:0000259" key="14">
    <source>
        <dbReference type="PROSITE" id="PS51383"/>
    </source>
</evidence>
<feature type="binding site" evidence="11">
    <location>
        <position position="309"/>
    </location>
    <ligand>
        <name>(6S)-NADPHX</name>
        <dbReference type="ChEBI" id="CHEBI:64076"/>
    </ligand>
</feature>
<keyword evidence="16" id="KW-0418">Kinase</keyword>
<feature type="binding site" evidence="12">
    <location>
        <begin position="164"/>
        <end position="170"/>
    </location>
    <ligand>
        <name>(6S)-NADPHX</name>
        <dbReference type="ChEBI" id="CHEBI:64076"/>
    </ligand>
</feature>
<comment type="catalytic activity">
    <reaction evidence="10 11">
        <text>(6S)-NADPHX + ADP = AMP + phosphate + NADPH + H(+)</text>
        <dbReference type="Rhea" id="RHEA:32235"/>
        <dbReference type="ChEBI" id="CHEBI:15378"/>
        <dbReference type="ChEBI" id="CHEBI:43474"/>
        <dbReference type="ChEBI" id="CHEBI:57783"/>
        <dbReference type="ChEBI" id="CHEBI:64076"/>
        <dbReference type="ChEBI" id="CHEBI:456215"/>
        <dbReference type="ChEBI" id="CHEBI:456216"/>
        <dbReference type="EC" id="4.2.1.136"/>
    </reaction>
</comment>
<dbReference type="InterPro" id="IPR004443">
    <property type="entry name" value="YjeF_N_dom"/>
</dbReference>
<keyword evidence="12" id="KW-0479">Metal-binding</keyword>
<proteinExistence type="inferred from homology"/>
<dbReference type="GO" id="GO:0046496">
    <property type="term" value="P:nicotinamide nucleotide metabolic process"/>
    <property type="evidence" value="ECO:0007669"/>
    <property type="project" value="UniProtKB-UniRule"/>
</dbReference>
<dbReference type="GO" id="GO:0016301">
    <property type="term" value="F:kinase activity"/>
    <property type="evidence" value="ECO:0007669"/>
    <property type="project" value="UniProtKB-KW"/>
</dbReference>
<evidence type="ECO:0000256" key="8">
    <source>
        <dbReference type="ARBA" id="ARBA00025153"/>
    </source>
</evidence>
<evidence type="ECO:0000256" key="12">
    <source>
        <dbReference type="HAMAP-Rule" id="MF_01966"/>
    </source>
</evidence>
<dbReference type="GO" id="GO:0046872">
    <property type="term" value="F:metal ion binding"/>
    <property type="evidence" value="ECO:0007669"/>
    <property type="project" value="UniProtKB-KW"/>
</dbReference>
<dbReference type="InterPro" id="IPR000631">
    <property type="entry name" value="CARKD"/>
</dbReference>
<dbReference type="PROSITE" id="PS51383">
    <property type="entry name" value="YJEF_C_3"/>
    <property type="match status" value="1"/>
</dbReference>
<dbReference type="PROSITE" id="PS51385">
    <property type="entry name" value="YJEF_N"/>
    <property type="match status" value="1"/>
</dbReference>
<evidence type="ECO:0000313" key="17">
    <source>
        <dbReference type="Proteomes" id="UP000482084"/>
    </source>
</evidence>
<sequence length="636" mass="64475">MAEIMAGHNDENRLHTLRHAAYVAADVRAMERPLLENGVPLMRMAATAVAHTVADLLDAEGMALEDARVTLLAGAGDNGGDGLYAAAALAGNGAAVTAVAVGRTIHEEAFAAFVRAGGKVLILDPASEIPGCSAGFSAGEAGERLQAAVELARHSHVIIDAMTGIGLSGTLRGIAGTMAASLGVDGTVPDRTALPDGDTAGEFPFVVAVDAPSGVGMDDGAITGPYIPADVTVTFGALKPCAILPPASYACGKVTLVDFGFDIDGHAPLVEVVSGDNASEAIRLPRLADTKYARGVTGLITGSVRYPGAAVLSSRAAAATNVGMIRYMGPERTRSMVLAAVPEAVIGKGRVQSWVVGSGVPDGAADEDDMDVQRQTIAKLLSHYAVGEDAADPDLAFEMPPVVVDAGALDLLPDEVPPQVVVTPHAGELAALLVDRGEDVDAHDVQLEPLRWAVRAHELTGATVLLKGAVSIVVGEVEDANDDDATVRPTVTGGGVDAQAARRRTAGSLDGDEADDIEFEGAGDAAATAGGRVRILVAGRAPAWLGTAGAGDVLAGMTGALLAQQDEDASIVETVADAAYLHGYAAAIASASDQRGFNPPTVYGTAPSRSVGSLGHPIVASDVVAAIPAAFHKLLS</sequence>
<dbReference type="PANTHER" id="PTHR12592">
    <property type="entry name" value="ATP-DEPENDENT (S)-NAD(P)H-HYDRATE DEHYDRATASE FAMILY MEMBER"/>
    <property type="match status" value="1"/>
</dbReference>
<feature type="binding site" evidence="12">
    <location>
        <position position="78"/>
    </location>
    <ligand>
        <name>K(+)</name>
        <dbReference type="ChEBI" id="CHEBI:29103"/>
    </ligand>
</feature>
<evidence type="ECO:0000256" key="13">
    <source>
        <dbReference type="SAM" id="MobiDB-lite"/>
    </source>
</evidence>
<comment type="caution">
    <text evidence="16">The sequence shown here is derived from an EMBL/GenBank/DDBJ whole genome shotgun (WGS) entry which is preliminary data.</text>
</comment>
<evidence type="ECO:0000256" key="4">
    <source>
        <dbReference type="ARBA" id="ARBA00022840"/>
    </source>
</evidence>
<organism evidence="16 17">
    <name type="scientific">Bifidobacterium ramosum</name>
    <dbReference type="NCBI Taxonomy" id="1798158"/>
    <lineage>
        <taxon>Bacteria</taxon>
        <taxon>Bacillati</taxon>
        <taxon>Actinomycetota</taxon>
        <taxon>Actinomycetes</taxon>
        <taxon>Bifidobacteriales</taxon>
        <taxon>Bifidobacteriaceae</taxon>
        <taxon>Bifidobacterium</taxon>
    </lineage>
</organism>
<comment type="function">
    <text evidence="12">Catalyzes the epimerization of the S- and R-forms of NAD(P)HX, a damaged form of NAD(P)H that is a result of enzymatic or heat-dependent hydration. This is a prerequisite for the S-specific NAD(P)H-hydrate dehydratase to allow the repair of both epimers of NAD(P)HX.</text>
</comment>
<comment type="similarity">
    <text evidence="2">In the C-terminal section; belongs to the NnrD/CARKD family.</text>
</comment>
<dbReference type="EMBL" id="WBSM01000001">
    <property type="protein sequence ID" value="KAB8289454.1"/>
    <property type="molecule type" value="Genomic_DNA"/>
</dbReference>
<evidence type="ECO:0000256" key="11">
    <source>
        <dbReference type="HAMAP-Rule" id="MF_01965"/>
    </source>
</evidence>
<evidence type="ECO:0000256" key="2">
    <source>
        <dbReference type="ARBA" id="ARBA00009524"/>
    </source>
</evidence>
<comment type="function">
    <text evidence="8">Bifunctional enzyme that catalyzes the epimerization of the S- and R-forms of NAD(P)HX and the dehydration of the S-form of NAD(P)HX at the expense of ADP, which is converted to AMP. This allows the repair of both epimers of NAD(P)HX, a damaged form of NAD(P)H that is a result of enzymatic or heat-dependent hydration.</text>
</comment>
<keyword evidence="16" id="KW-0808">Transferase</keyword>
<dbReference type="Gene3D" id="3.40.50.10260">
    <property type="entry name" value="YjeF N-terminal domain"/>
    <property type="match status" value="1"/>
</dbReference>
<keyword evidence="17" id="KW-1185">Reference proteome</keyword>
<comment type="caution">
    <text evidence="12">Lacks conserved residue(s) required for the propagation of feature annotation.</text>
</comment>
<dbReference type="PANTHER" id="PTHR12592:SF0">
    <property type="entry name" value="ATP-DEPENDENT (S)-NAD(P)H-HYDRATE DEHYDRATASE"/>
    <property type="match status" value="1"/>
</dbReference>
<keyword evidence="7 11" id="KW-0456">Lyase</keyword>
<dbReference type="AlphaFoldDB" id="A0A6L4X3V9"/>
<feature type="binding site" evidence="11">
    <location>
        <position position="551"/>
    </location>
    <ligand>
        <name>AMP</name>
        <dbReference type="ChEBI" id="CHEBI:456215"/>
    </ligand>
</feature>
<keyword evidence="12" id="KW-0413">Isomerase</keyword>